<feature type="domain" description="Nucleolus and neural progenitor protein-like N-terminal" evidence="2">
    <location>
        <begin position="229"/>
        <end position="418"/>
    </location>
</feature>
<name>A0ABR3MTB9_9TELE</name>
<gene>
    <name evidence="4" type="ORF">QQF64_033209</name>
</gene>
<feature type="compositionally biased region" description="Basic and acidic residues" evidence="1">
    <location>
        <begin position="708"/>
        <end position="717"/>
    </location>
</feature>
<dbReference type="EMBL" id="JAYMGO010000009">
    <property type="protein sequence ID" value="KAL1267846.1"/>
    <property type="molecule type" value="Genomic_DNA"/>
</dbReference>
<sequence length="748" mass="84752">MEFSEENVRIPFEQKELDGVFTVPADVTAGCTVMVLTHGAGGDMHIKQLESLAHALASSGVLCLRFTCKAVNFPYRIRAYSAVINYLKTHERYAPNSLFLGGRSMGARTAVAVCKRMCDSQKDAVQGVLCLSFPMTVPGKPQTYVERSHDLLALSQPSVLFVSGTADNMCEQSLLQSIMHAMKSPSAVHWVKDANHGLTVRGRTEESVLEEVNPQIISWSAVNMAQEPWNKVHIPFPSALSSSRIPFTDSTDILIECLLTDCENVLTLLCSEVLQTEIRVLYELLYVLNNSFRQNKPFRALKQVEQCINRLKEMKLKAAIEDLKELCPNKLQRNAGADLGMCNVPSQPMLGWLCLKLLGASSLLARTLERCTHAFILMRQHMLINEFVLVNVVMTSMLSRFWVFFRGILRALIPMYKRTTELLQNVSQSHPMAYPTNFTLPADLKDFLFLSHPDLLLEEGTKKPLRAKKETQKSNNSLLSRLFGDTEHEEDDGEEEEEMVPILAAIHDEGSSLDLGAAVLWRRPVASSCGLDIKVVLQKPCKTTKQISLEPQMKSDLSSQAAVLQKRKFLKSLRNVSSFRNMAPLLKELMHWCRSCKFHQERKLLAFLHLKGLRMESLEAEGVRVEKRLKKFKLQVQKALMLQKTLPQKHSSFFTAPWRTRWHHGTFMARNRTARRRFAFSRMCSRPDKNLSVSLKHKKTCRPQQQSSKEKMSGNKVPVAKEKIETQTAVQKPNLQNDIDDIFASFGF</sequence>
<dbReference type="Pfam" id="PF20408">
    <property type="entry name" value="Abhydrolase_11"/>
    <property type="match status" value="1"/>
</dbReference>
<dbReference type="InterPro" id="IPR029058">
    <property type="entry name" value="AB_hydrolase_fold"/>
</dbReference>
<reference evidence="4 5" key="1">
    <citation type="submission" date="2023-09" db="EMBL/GenBank/DDBJ databases">
        <authorList>
            <person name="Wang M."/>
        </authorList>
    </citation>
    <scope>NUCLEOTIDE SEQUENCE [LARGE SCALE GENOMIC DNA]</scope>
    <source>
        <strain evidence="4">GT-2023</strain>
        <tissue evidence="4">Liver</tissue>
    </source>
</reference>
<accession>A0ABR3MTB9</accession>
<evidence type="ECO:0000313" key="5">
    <source>
        <dbReference type="Proteomes" id="UP001558613"/>
    </source>
</evidence>
<feature type="domain" description="KANL3/Tex30 alpha/beta hydrolase-like" evidence="3">
    <location>
        <begin position="32"/>
        <end position="213"/>
    </location>
</feature>
<dbReference type="InterPro" id="IPR027951">
    <property type="entry name" value="Nepro_N"/>
</dbReference>
<comment type="caution">
    <text evidence="4">The sequence shown here is derived from an EMBL/GenBank/DDBJ whole genome shotgun (WGS) entry which is preliminary data.</text>
</comment>
<protein>
    <submittedName>
        <fullName evidence="4">Uncharacterized protein</fullName>
    </submittedName>
</protein>
<dbReference type="PANTHER" id="PTHR34761:SF1">
    <property type="entry name" value="NUCLEOLUS AND NEURAL PROGENITOR PROTEIN"/>
    <property type="match status" value="1"/>
</dbReference>
<evidence type="ECO:0000313" key="4">
    <source>
        <dbReference type="EMBL" id="KAL1267846.1"/>
    </source>
</evidence>
<evidence type="ECO:0000259" key="3">
    <source>
        <dbReference type="Pfam" id="PF20408"/>
    </source>
</evidence>
<proteinExistence type="predicted"/>
<keyword evidence="5" id="KW-1185">Reference proteome</keyword>
<evidence type="ECO:0000259" key="2">
    <source>
        <dbReference type="Pfam" id="PF14780"/>
    </source>
</evidence>
<dbReference type="InterPro" id="IPR052835">
    <property type="entry name" value="Nepro"/>
</dbReference>
<dbReference type="SUPFAM" id="SSF53474">
    <property type="entry name" value="alpha/beta-Hydrolases"/>
    <property type="match status" value="1"/>
</dbReference>
<evidence type="ECO:0000256" key="1">
    <source>
        <dbReference type="SAM" id="MobiDB-lite"/>
    </source>
</evidence>
<dbReference type="Pfam" id="PF14780">
    <property type="entry name" value="NEPRO_N"/>
    <property type="match status" value="1"/>
</dbReference>
<feature type="region of interest" description="Disordered" evidence="1">
    <location>
        <begin position="696"/>
        <end position="717"/>
    </location>
</feature>
<dbReference type="InterPro" id="IPR046879">
    <property type="entry name" value="KANL3/Tex30_Abhydrolase"/>
</dbReference>
<organism evidence="4 5">
    <name type="scientific">Cirrhinus molitorella</name>
    <name type="common">mud carp</name>
    <dbReference type="NCBI Taxonomy" id="172907"/>
    <lineage>
        <taxon>Eukaryota</taxon>
        <taxon>Metazoa</taxon>
        <taxon>Chordata</taxon>
        <taxon>Craniata</taxon>
        <taxon>Vertebrata</taxon>
        <taxon>Euteleostomi</taxon>
        <taxon>Actinopterygii</taxon>
        <taxon>Neopterygii</taxon>
        <taxon>Teleostei</taxon>
        <taxon>Ostariophysi</taxon>
        <taxon>Cypriniformes</taxon>
        <taxon>Cyprinidae</taxon>
        <taxon>Labeoninae</taxon>
        <taxon>Labeonini</taxon>
        <taxon>Cirrhinus</taxon>
    </lineage>
</organism>
<dbReference type="Proteomes" id="UP001558613">
    <property type="component" value="Unassembled WGS sequence"/>
</dbReference>
<dbReference type="Gene3D" id="3.40.50.1820">
    <property type="entry name" value="alpha/beta hydrolase"/>
    <property type="match status" value="1"/>
</dbReference>
<dbReference type="PANTHER" id="PTHR34761">
    <property type="entry name" value="NUCLEOLUS AND NEURAL PROGENITOR PROTEIN"/>
    <property type="match status" value="1"/>
</dbReference>